<dbReference type="STRING" id="1827387.A4S15_05390"/>
<dbReference type="RefSeq" id="WP_376800954.1">
    <property type="nucleotide sequence ID" value="NZ_DBNB01000038.1"/>
</dbReference>
<evidence type="ECO:0000313" key="2">
    <source>
        <dbReference type="EMBL" id="OQW53208.1"/>
    </source>
</evidence>
<reference evidence="2 3" key="1">
    <citation type="journal article" date="2017" name="Water Res.">
        <title>Comammox in drinking water systems.</title>
        <authorList>
            <person name="Wang Y."/>
            <person name="Ma L."/>
            <person name="Mao Y."/>
            <person name="Jiang X."/>
            <person name="Xia Y."/>
            <person name="Yu K."/>
            <person name="Li B."/>
            <person name="Zhang T."/>
        </authorList>
    </citation>
    <scope>NUCLEOTIDE SEQUENCE [LARGE SCALE GENOMIC DNA]</scope>
    <source>
        <strain evidence="2">SG_bin8</strain>
    </source>
</reference>
<dbReference type="EMBL" id="LWDL01000010">
    <property type="protein sequence ID" value="OQW53208.1"/>
    <property type="molecule type" value="Genomic_DNA"/>
</dbReference>
<dbReference type="Pfam" id="PF01312">
    <property type="entry name" value="Bac_export_2"/>
    <property type="match status" value="1"/>
</dbReference>
<dbReference type="GO" id="GO:0005886">
    <property type="term" value="C:plasma membrane"/>
    <property type="evidence" value="ECO:0007669"/>
    <property type="project" value="TreeGrafter"/>
</dbReference>
<accession>A0A1W9I0G6</accession>
<dbReference type="PANTHER" id="PTHR30531:SF12">
    <property type="entry name" value="FLAGELLAR BIOSYNTHETIC PROTEIN FLHB"/>
    <property type="match status" value="1"/>
</dbReference>
<evidence type="ECO:0000313" key="3">
    <source>
        <dbReference type="Proteomes" id="UP000192872"/>
    </source>
</evidence>
<name>A0A1W9I0G6_9HYPH</name>
<dbReference type="Proteomes" id="UP000192872">
    <property type="component" value="Unassembled WGS sequence"/>
</dbReference>
<comment type="similarity">
    <text evidence="1">Belongs to the type III secretion exporter family.</text>
</comment>
<dbReference type="GO" id="GO:0009306">
    <property type="term" value="P:protein secretion"/>
    <property type="evidence" value="ECO:0007669"/>
    <property type="project" value="InterPro"/>
</dbReference>
<dbReference type="SUPFAM" id="SSF160544">
    <property type="entry name" value="EscU C-terminal domain-like"/>
    <property type="match status" value="1"/>
</dbReference>
<evidence type="ECO:0008006" key="4">
    <source>
        <dbReference type="Google" id="ProtNLM"/>
    </source>
</evidence>
<evidence type="ECO:0000256" key="1">
    <source>
        <dbReference type="ARBA" id="ARBA00010690"/>
    </source>
</evidence>
<dbReference type="InterPro" id="IPR006135">
    <property type="entry name" value="T3SS_substrate_exporter"/>
</dbReference>
<comment type="caution">
    <text evidence="2">The sequence shown here is derived from an EMBL/GenBank/DDBJ whole genome shotgun (WGS) entry which is preliminary data.</text>
</comment>
<gene>
    <name evidence="2" type="ORF">A4S15_05390</name>
</gene>
<dbReference type="InterPro" id="IPR029025">
    <property type="entry name" value="T3SS_substrate_exporter_C"/>
</dbReference>
<dbReference type="Gene3D" id="3.40.1690.10">
    <property type="entry name" value="secretion proteins EscU"/>
    <property type="match status" value="1"/>
</dbReference>
<sequence length="106" mass="10959">MSESPARKIAVALAYARNKGKAPTVIAKGEGHVADRIVEAAKANNISIDQNPVLAAALSQVELDQQIPVELYKAVAIVLNSVLRAAGKIPAAAPQAQQKPSGLPVS</sequence>
<organism evidence="2 3">
    <name type="scientific">Candidatus Raskinella chloraquaticus</name>
    <dbReference type="NCBI Taxonomy" id="1951219"/>
    <lineage>
        <taxon>Bacteria</taxon>
        <taxon>Pseudomonadati</taxon>
        <taxon>Pseudomonadota</taxon>
        <taxon>Alphaproteobacteria</taxon>
        <taxon>Hyphomicrobiales</taxon>
        <taxon>Phreatobacteraceae</taxon>
        <taxon>Candidatus Raskinella</taxon>
    </lineage>
</organism>
<dbReference type="AlphaFoldDB" id="A0A1W9I0G6"/>
<proteinExistence type="inferred from homology"/>
<dbReference type="PANTHER" id="PTHR30531">
    <property type="entry name" value="FLAGELLAR BIOSYNTHETIC PROTEIN FLHB"/>
    <property type="match status" value="1"/>
</dbReference>
<protein>
    <recommendedName>
        <fullName evidence="4">Type III secretion protein</fullName>
    </recommendedName>
</protein>